<evidence type="ECO:0000313" key="2">
    <source>
        <dbReference type="Proteomes" id="UP001227230"/>
    </source>
</evidence>
<proteinExistence type="predicted"/>
<gene>
    <name evidence="1" type="ORF">VitviT2T_026663</name>
</gene>
<accession>A0ABY9DQG3</accession>
<dbReference type="Proteomes" id="UP001227230">
    <property type="component" value="Chromosome 17"/>
</dbReference>
<name>A0ABY9DQG3_VITVI</name>
<reference evidence="1 2" key="1">
    <citation type="journal article" date="2023" name="Hortic Res">
        <title>The complete reference genome for grapevine (Vitis vinifera L.) genetics and breeding.</title>
        <authorList>
            <person name="Shi X."/>
            <person name="Cao S."/>
            <person name="Wang X."/>
            <person name="Huang S."/>
            <person name="Wang Y."/>
            <person name="Liu Z."/>
            <person name="Liu W."/>
            <person name="Leng X."/>
            <person name="Peng Y."/>
            <person name="Wang N."/>
            <person name="Wang Y."/>
            <person name="Ma Z."/>
            <person name="Xu X."/>
            <person name="Zhang F."/>
            <person name="Xue H."/>
            <person name="Zhong H."/>
            <person name="Wang Y."/>
            <person name="Zhang K."/>
            <person name="Velt A."/>
            <person name="Avia K."/>
            <person name="Holtgrawe D."/>
            <person name="Grimplet J."/>
            <person name="Matus J.T."/>
            <person name="Ware D."/>
            <person name="Wu X."/>
            <person name="Wang H."/>
            <person name="Liu C."/>
            <person name="Fang Y."/>
            <person name="Rustenholz C."/>
            <person name="Cheng Z."/>
            <person name="Xiao H."/>
            <person name="Zhou Y."/>
        </authorList>
    </citation>
    <scope>NUCLEOTIDE SEQUENCE [LARGE SCALE GENOMIC DNA]</scope>
    <source>
        <strain evidence="2">cv. Pinot noir / PN40024</strain>
        <tissue evidence="1">Leaf</tissue>
    </source>
</reference>
<keyword evidence="2" id="KW-1185">Reference proteome</keyword>
<protein>
    <submittedName>
        <fullName evidence="1">Uncharacterized protein</fullName>
    </submittedName>
</protein>
<sequence length="97" mass="11077">MICNLIRSLEVISQHGLQLWVDFVEERHFRSPFRSCKMRLEGFEMALVCQGVVSQLRHLRNGGSAVKFSLSFVRLSLNGHNFFVSTPIHAPFEALDS</sequence>
<dbReference type="EMBL" id="CP126664">
    <property type="protein sequence ID" value="WKA08984.1"/>
    <property type="molecule type" value="Genomic_DNA"/>
</dbReference>
<organism evidence="1 2">
    <name type="scientific">Vitis vinifera</name>
    <name type="common">Grape</name>
    <dbReference type="NCBI Taxonomy" id="29760"/>
    <lineage>
        <taxon>Eukaryota</taxon>
        <taxon>Viridiplantae</taxon>
        <taxon>Streptophyta</taxon>
        <taxon>Embryophyta</taxon>
        <taxon>Tracheophyta</taxon>
        <taxon>Spermatophyta</taxon>
        <taxon>Magnoliopsida</taxon>
        <taxon>eudicotyledons</taxon>
        <taxon>Gunneridae</taxon>
        <taxon>Pentapetalae</taxon>
        <taxon>rosids</taxon>
        <taxon>Vitales</taxon>
        <taxon>Vitaceae</taxon>
        <taxon>Viteae</taxon>
        <taxon>Vitis</taxon>
    </lineage>
</organism>
<evidence type="ECO:0000313" key="1">
    <source>
        <dbReference type="EMBL" id="WKA08984.1"/>
    </source>
</evidence>